<feature type="region of interest" description="Disordered" evidence="1">
    <location>
        <begin position="180"/>
        <end position="232"/>
    </location>
</feature>
<dbReference type="Proteomes" id="UP000887575">
    <property type="component" value="Unassembled WGS sequence"/>
</dbReference>
<evidence type="ECO:0000313" key="3">
    <source>
        <dbReference type="WBParaSite" id="MBELARI_LOCUS641"/>
    </source>
</evidence>
<reference evidence="3" key="1">
    <citation type="submission" date="2024-02" db="UniProtKB">
        <authorList>
            <consortium name="WormBaseParasite"/>
        </authorList>
    </citation>
    <scope>IDENTIFICATION</scope>
</reference>
<accession>A0AAF3FH46</accession>
<proteinExistence type="predicted"/>
<keyword evidence="2" id="KW-1185">Reference proteome</keyword>
<organism evidence="2 3">
    <name type="scientific">Mesorhabditis belari</name>
    <dbReference type="NCBI Taxonomy" id="2138241"/>
    <lineage>
        <taxon>Eukaryota</taxon>
        <taxon>Metazoa</taxon>
        <taxon>Ecdysozoa</taxon>
        <taxon>Nematoda</taxon>
        <taxon>Chromadorea</taxon>
        <taxon>Rhabditida</taxon>
        <taxon>Rhabditina</taxon>
        <taxon>Rhabditomorpha</taxon>
        <taxon>Rhabditoidea</taxon>
        <taxon>Rhabditidae</taxon>
        <taxon>Mesorhabditinae</taxon>
        <taxon>Mesorhabditis</taxon>
    </lineage>
</organism>
<evidence type="ECO:0000256" key="1">
    <source>
        <dbReference type="SAM" id="MobiDB-lite"/>
    </source>
</evidence>
<dbReference type="AlphaFoldDB" id="A0AAF3FH46"/>
<dbReference type="WBParaSite" id="MBELARI_LOCUS641">
    <property type="protein sequence ID" value="MBELARI_LOCUS641"/>
    <property type="gene ID" value="MBELARI_LOCUS641"/>
</dbReference>
<protein>
    <submittedName>
        <fullName evidence="3">Uncharacterized protein</fullName>
    </submittedName>
</protein>
<name>A0AAF3FH46_9BILA</name>
<sequence>MRSRRNTCNALSAMRNARTETKIEDLLEPLASTGFQGHRGIDDQENDEFIDSDEKLTQPSGINEIALANLHILEKIRDQLKPIEPKLPKDEHEAKKGQESIKLNGAEKAKDEIQKMISRMLDDFQKKFEQMFETKLQHWDPAQHQPNNINPETDKILEIPPGEDLRSIQDLQHWDPEQHQLNSTNRKADESLEIPPGEDLGSIQEVRPEGSSAAGNLDSYVSEDPIFINNLN</sequence>
<evidence type="ECO:0000313" key="2">
    <source>
        <dbReference type="Proteomes" id="UP000887575"/>
    </source>
</evidence>
<feature type="region of interest" description="Disordered" evidence="1">
    <location>
        <begin position="85"/>
        <end position="106"/>
    </location>
</feature>